<sequence length="233" mass="27587">MTLEELTLEINAERILSHFESKHLVVWAVNVLKLGYESDNLYILAGLDYASTEEREIYFWKSIAELKLNIEKSEEDLIQNYALTIAKKAISKEINIDYAFSQMLKIVYASDYNYKYIAFYEIEEDLDYLRYDNSTIFCTGLTLENSKDFILEELKIFVQMEDLMIPYEERTKWYCESCKNLNSPIMKNKFQFKKPFRYSVWACGICGSENLKNNNNHDVKRIIIEQAKKDQAR</sequence>
<name>A0ABV4HES9_9SPHI</name>
<evidence type="ECO:0000313" key="2">
    <source>
        <dbReference type="Proteomes" id="UP001566204"/>
    </source>
</evidence>
<comment type="caution">
    <text evidence="1">The sequence shown here is derived from an EMBL/GenBank/DDBJ whole genome shotgun (WGS) entry which is preliminary data.</text>
</comment>
<protein>
    <submittedName>
        <fullName evidence="1">Uncharacterized protein</fullName>
    </submittedName>
</protein>
<dbReference type="EMBL" id="JBEOQB010000002">
    <property type="protein sequence ID" value="MEZ0451788.1"/>
    <property type="molecule type" value="Genomic_DNA"/>
</dbReference>
<proteinExistence type="predicted"/>
<dbReference type="Proteomes" id="UP001566204">
    <property type="component" value="Unassembled WGS sequence"/>
</dbReference>
<reference evidence="1 2" key="1">
    <citation type="submission" date="2024-06" db="EMBL/GenBank/DDBJ databases">
        <title>Soil Sphingobacterium thalpophilum.</title>
        <authorList>
            <person name="Yang J."/>
            <person name="Li J."/>
        </authorList>
    </citation>
    <scope>NUCLEOTIDE SEQUENCE [LARGE SCALE GENOMIC DNA]</scope>
    <source>
        <strain evidence="1 2">22g91tb</strain>
    </source>
</reference>
<accession>A0ABV4HES9</accession>
<gene>
    <name evidence="1" type="ORF">ABTW24_09290</name>
</gene>
<keyword evidence="2" id="KW-1185">Reference proteome</keyword>
<dbReference type="RefSeq" id="WP_370482011.1">
    <property type="nucleotide sequence ID" value="NZ_JBEOQA010000001.1"/>
</dbReference>
<organism evidence="1 2">
    <name type="scientific">Sphingobacterium thalpophilum</name>
    <dbReference type="NCBI Taxonomy" id="259"/>
    <lineage>
        <taxon>Bacteria</taxon>
        <taxon>Pseudomonadati</taxon>
        <taxon>Bacteroidota</taxon>
        <taxon>Sphingobacteriia</taxon>
        <taxon>Sphingobacteriales</taxon>
        <taxon>Sphingobacteriaceae</taxon>
        <taxon>Sphingobacterium</taxon>
    </lineage>
</organism>
<evidence type="ECO:0000313" key="1">
    <source>
        <dbReference type="EMBL" id="MEZ0451788.1"/>
    </source>
</evidence>